<protein>
    <recommendedName>
        <fullName evidence="4">DUF4352 domain-containing protein</fullName>
    </recommendedName>
</protein>
<organism evidence="2 3">
    <name type="scientific">Nocardia cyriacigeorgica</name>
    <dbReference type="NCBI Taxonomy" id="135487"/>
    <lineage>
        <taxon>Bacteria</taxon>
        <taxon>Bacillati</taxon>
        <taxon>Actinomycetota</taxon>
        <taxon>Actinomycetes</taxon>
        <taxon>Mycobacteriales</taxon>
        <taxon>Nocardiaceae</taxon>
        <taxon>Nocardia</taxon>
    </lineage>
</organism>
<evidence type="ECO:0000313" key="3">
    <source>
        <dbReference type="Proteomes" id="UP000308349"/>
    </source>
</evidence>
<name>A0A5R8P5V7_9NOCA</name>
<evidence type="ECO:0000313" key="2">
    <source>
        <dbReference type="EMBL" id="TLF93665.1"/>
    </source>
</evidence>
<gene>
    <name evidence="2" type="ORF">FEK35_29260</name>
</gene>
<dbReference type="AlphaFoldDB" id="A0A5R8P5V7"/>
<evidence type="ECO:0000256" key="1">
    <source>
        <dbReference type="SAM" id="MobiDB-lite"/>
    </source>
</evidence>
<reference evidence="2 3" key="1">
    <citation type="submission" date="2019-05" db="EMBL/GenBank/DDBJ databases">
        <title>Genomes sequences of two Nocardia cyriacigeorgica environmental isolates, type strains Nocardia asteroides ATCC 19247 and Nocardia cyriacigeorgica DSM 44484.</title>
        <authorList>
            <person name="Vautrin F."/>
            <person name="Bergeron E."/>
            <person name="Dubost A."/>
            <person name="Abrouk D."/>
            <person name="Rodriguez Nava V."/>
            <person name="Pujic P."/>
        </authorList>
    </citation>
    <scope>NUCLEOTIDE SEQUENCE [LARGE SCALE GENOMIC DNA]</scope>
    <source>
        <strain evidence="2 3">EML 1456</strain>
    </source>
</reference>
<dbReference type="OrthoDB" id="4559282at2"/>
<comment type="caution">
    <text evidence="2">The sequence shown here is derived from an EMBL/GenBank/DDBJ whole genome shotgun (WGS) entry which is preliminary data.</text>
</comment>
<accession>A0A5R8P5V7</accession>
<sequence length="233" mass="24924">MNEVTRLTRCEDQTRPPFEVPAARPFSSRYGVVRLVIPVAAAALVLAACSPGNEPSAPPPSGGSVAVDDASAPPSTGTTPTVVPNRSPRNNIVKTVGEMAAIGKPGESDLISWTITDTAVDQPCTGTYPRPAENGHFVSIFLEVKSSPEFTTDVLPGGFGPQNNWRIVDAEGFTHRNIATVAAAMCHDSDWPDPLAPASKYRFRLTFDSPTPTGILTFVPYDRVSDGGWEWPF</sequence>
<dbReference type="EMBL" id="VBUU01000048">
    <property type="protein sequence ID" value="TLF93665.1"/>
    <property type="molecule type" value="Genomic_DNA"/>
</dbReference>
<evidence type="ECO:0008006" key="4">
    <source>
        <dbReference type="Google" id="ProtNLM"/>
    </source>
</evidence>
<feature type="compositionally biased region" description="Low complexity" evidence="1">
    <location>
        <begin position="70"/>
        <end position="84"/>
    </location>
</feature>
<proteinExistence type="predicted"/>
<feature type="region of interest" description="Disordered" evidence="1">
    <location>
        <begin position="52"/>
        <end position="89"/>
    </location>
</feature>
<dbReference type="Proteomes" id="UP000308349">
    <property type="component" value="Unassembled WGS sequence"/>
</dbReference>